<dbReference type="AlphaFoldDB" id="A0A067PPS7"/>
<name>A0A067PPS7_9AGAM</name>
<proteinExistence type="predicted"/>
<feature type="domain" description="CxC5 like cysteine cluster associated with KDZ" evidence="1">
    <location>
        <begin position="99"/>
        <end position="212"/>
    </location>
</feature>
<evidence type="ECO:0000313" key="3">
    <source>
        <dbReference type="EMBL" id="KDQ56789.1"/>
    </source>
</evidence>
<dbReference type="InterPro" id="IPR040898">
    <property type="entry name" value="CxC6"/>
</dbReference>
<evidence type="ECO:0008006" key="5">
    <source>
        <dbReference type="Google" id="ProtNLM"/>
    </source>
</evidence>
<evidence type="ECO:0000259" key="1">
    <source>
        <dbReference type="Pfam" id="PF18718"/>
    </source>
</evidence>
<dbReference type="InParanoid" id="A0A067PPS7"/>
<evidence type="ECO:0000313" key="4">
    <source>
        <dbReference type="Proteomes" id="UP000027265"/>
    </source>
</evidence>
<dbReference type="EMBL" id="KL197721">
    <property type="protein sequence ID" value="KDQ56789.1"/>
    <property type="molecule type" value="Genomic_DNA"/>
</dbReference>
<protein>
    <recommendedName>
        <fullName evidence="5">CxC5 like cysteine cluster associated with KDZ domain-containing protein</fullName>
    </recommendedName>
</protein>
<dbReference type="STRING" id="933084.A0A067PPS7"/>
<organism evidence="3 4">
    <name type="scientific">Jaapia argillacea MUCL 33604</name>
    <dbReference type="NCBI Taxonomy" id="933084"/>
    <lineage>
        <taxon>Eukaryota</taxon>
        <taxon>Fungi</taxon>
        <taxon>Dikarya</taxon>
        <taxon>Basidiomycota</taxon>
        <taxon>Agaricomycotina</taxon>
        <taxon>Agaricomycetes</taxon>
        <taxon>Agaricomycetidae</taxon>
        <taxon>Jaapiales</taxon>
        <taxon>Jaapiaceae</taxon>
        <taxon>Jaapia</taxon>
    </lineage>
</organism>
<gene>
    <name evidence="3" type="ORF">JAAARDRAFT_59037</name>
</gene>
<dbReference type="Proteomes" id="UP000027265">
    <property type="component" value="Unassembled WGS sequence"/>
</dbReference>
<dbReference type="OrthoDB" id="2501483at2759"/>
<dbReference type="Pfam" id="PF18721">
    <property type="entry name" value="CxC6"/>
    <property type="match status" value="1"/>
</dbReference>
<feature type="domain" description="CxC6 like cysteine cluster associated with KDZ" evidence="2">
    <location>
        <begin position="298"/>
        <end position="345"/>
    </location>
</feature>
<dbReference type="InterPro" id="IPR041539">
    <property type="entry name" value="CxC5"/>
</dbReference>
<dbReference type="HOGENOM" id="CLU_004966_4_0_1"/>
<evidence type="ECO:0000259" key="2">
    <source>
        <dbReference type="Pfam" id="PF18721"/>
    </source>
</evidence>
<reference evidence="4" key="1">
    <citation type="journal article" date="2014" name="Proc. Natl. Acad. Sci. U.S.A.">
        <title>Extensive sampling of basidiomycete genomes demonstrates inadequacy of the white-rot/brown-rot paradigm for wood decay fungi.</title>
        <authorList>
            <person name="Riley R."/>
            <person name="Salamov A.A."/>
            <person name="Brown D.W."/>
            <person name="Nagy L.G."/>
            <person name="Floudas D."/>
            <person name="Held B.W."/>
            <person name="Levasseur A."/>
            <person name="Lombard V."/>
            <person name="Morin E."/>
            <person name="Otillar R."/>
            <person name="Lindquist E.A."/>
            <person name="Sun H."/>
            <person name="LaButti K.M."/>
            <person name="Schmutz J."/>
            <person name="Jabbour D."/>
            <person name="Luo H."/>
            <person name="Baker S.E."/>
            <person name="Pisabarro A.G."/>
            <person name="Walton J.D."/>
            <person name="Blanchette R.A."/>
            <person name="Henrissat B."/>
            <person name="Martin F."/>
            <person name="Cullen D."/>
            <person name="Hibbett D.S."/>
            <person name="Grigoriev I.V."/>
        </authorList>
    </citation>
    <scope>NUCLEOTIDE SEQUENCE [LARGE SCALE GENOMIC DNA]</scope>
    <source>
        <strain evidence="4">MUCL 33604</strain>
    </source>
</reference>
<sequence>MLFIDLVNRLRSQISRGVQPEVSRPPTTLSKDVSGFLCDVLGSHEQGIVKLWEKLSPFIWLERGLGEGHADGGPEYSSPLQNGRNLHYFLKYGLQHQIGFYDIGPLTRVCLDLLCAPELTERSQHEVMLFMSNFGTLPAWSNSLYCHRCATRYHPNYYVHDGATQRTYYPGVPYVLQGSKRFYFDTNLCERFQYMMVCTWASATNCACVYNLESPSTASRLPVPWSYSLEMDCENVWDGFFLYSLLLDCDDHHTTLSLDHNGPSQAIRLSQVIEARNAVMVGPGQPHWNHAYDLCCELRTLPNGESSTYCDNHSGLSSKCVVVECPNFVESGHQTCTAAEHRALELQHNKQNHAMFQLQQRLKRLKIAQTEDLLRTEDGGSIAADELASQSTDGINDQCSGKPDDGNRKFHAEFGRRRTHNEELCVATCGVILGWATFYGSEGPNGVQIFYCTLFPTSESLPGVIYHDNNCNVKKVIESEKDTHFQRCALPVDVFHMKTKHKESDDFCNSHCNPINWPELTTTDGQWRFNSSAAEITNAWFGGFQAIVREMRVDRYNFFLDEMIKLRNEFIVMDLRRRHKAPYNIPQEELLGKV</sequence>
<keyword evidence="4" id="KW-1185">Reference proteome</keyword>
<accession>A0A067PPS7</accession>
<dbReference type="Pfam" id="PF18718">
    <property type="entry name" value="CxC5"/>
    <property type="match status" value="1"/>
</dbReference>